<reference evidence="3" key="1">
    <citation type="submission" date="2018-05" db="EMBL/GenBank/DDBJ databases">
        <title>Complete Genome Sequence of Methylobacterium sp. 17SD2-17.</title>
        <authorList>
            <person name="Srinivasan S."/>
        </authorList>
    </citation>
    <scope>NUCLEOTIDE SEQUENCE [LARGE SCALE GENOMIC DNA]</scope>
    <source>
        <strain evidence="3">17SD2-17</strain>
    </source>
</reference>
<dbReference type="SUPFAM" id="SSF160214">
    <property type="entry name" value="FlaG-like"/>
    <property type="match status" value="1"/>
</dbReference>
<feature type="compositionally biased region" description="Low complexity" evidence="1">
    <location>
        <begin position="1"/>
        <end position="21"/>
    </location>
</feature>
<feature type="region of interest" description="Disordered" evidence="1">
    <location>
        <begin position="1"/>
        <end position="67"/>
    </location>
</feature>
<dbReference type="KEGG" id="mets:DK389_18010"/>
<evidence type="ECO:0000313" key="3">
    <source>
        <dbReference type="Proteomes" id="UP000245926"/>
    </source>
</evidence>
<gene>
    <name evidence="2" type="ORF">DK389_18010</name>
</gene>
<dbReference type="Proteomes" id="UP000245926">
    <property type="component" value="Chromosome"/>
</dbReference>
<dbReference type="OrthoDB" id="7996903at2"/>
<name>A0A2U8W7G9_9HYPH</name>
<evidence type="ECO:0000256" key="1">
    <source>
        <dbReference type="SAM" id="MobiDB-lite"/>
    </source>
</evidence>
<evidence type="ECO:0000313" key="2">
    <source>
        <dbReference type="EMBL" id="AWN42045.1"/>
    </source>
</evidence>
<protein>
    <recommendedName>
        <fullName evidence="4">Flagellar protein FlaG</fullName>
    </recommendedName>
</protein>
<dbReference type="RefSeq" id="WP_109891573.1">
    <property type="nucleotide sequence ID" value="NZ_CP029550.1"/>
</dbReference>
<accession>A0A2U8W7G9</accession>
<feature type="compositionally biased region" description="Low complexity" evidence="1">
    <location>
        <begin position="44"/>
        <end position="59"/>
    </location>
</feature>
<organism evidence="2 3">
    <name type="scientific">Methylobacterium durans</name>
    <dbReference type="NCBI Taxonomy" id="2202825"/>
    <lineage>
        <taxon>Bacteria</taxon>
        <taxon>Pseudomonadati</taxon>
        <taxon>Pseudomonadota</taxon>
        <taxon>Alphaproteobacteria</taxon>
        <taxon>Hyphomicrobiales</taxon>
        <taxon>Methylobacteriaceae</taxon>
        <taxon>Methylobacterium</taxon>
    </lineage>
</organism>
<dbReference type="EMBL" id="CP029550">
    <property type="protein sequence ID" value="AWN42045.1"/>
    <property type="molecule type" value="Genomic_DNA"/>
</dbReference>
<sequence length="121" mass="12444">MDIRAVATSPPVAAATPVTATPPRPDARAEPQTPLAPAVSLSIGEAAEARAGSEAAQQGAGRGAYTRDAESQTLVYQVVDPASGDIVIQIPDEVVLRARVYAREASEATVQKPGAAVERRA</sequence>
<dbReference type="AlphaFoldDB" id="A0A2U8W7G9"/>
<keyword evidence="3" id="KW-1185">Reference proteome</keyword>
<proteinExistence type="predicted"/>
<evidence type="ECO:0008006" key="4">
    <source>
        <dbReference type="Google" id="ProtNLM"/>
    </source>
</evidence>
<dbReference type="InterPro" id="IPR035924">
    <property type="entry name" value="FlaG-like_sf"/>
</dbReference>